<evidence type="ECO:0000256" key="2">
    <source>
        <dbReference type="ARBA" id="ARBA00023002"/>
    </source>
</evidence>
<evidence type="ECO:0000256" key="1">
    <source>
        <dbReference type="ARBA" id="ARBA00006484"/>
    </source>
</evidence>
<dbReference type="PRINTS" id="PR00080">
    <property type="entry name" value="SDRFAMILY"/>
</dbReference>
<dbReference type="STRING" id="937775.Metlim_2812"/>
<comment type="similarity">
    <text evidence="1">Belongs to the short-chain dehydrogenases/reductases (SDR) family.</text>
</comment>
<dbReference type="SUPFAM" id="SSF51735">
    <property type="entry name" value="NAD(P)-binding Rossmann-fold domains"/>
    <property type="match status" value="1"/>
</dbReference>
<reference evidence="3 4" key="1">
    <citation type="submission" date="2011-10" db="EMBL/GenBank/DDBJ databases">
        <title>The Improved High-Quality Draft genome of Methanoplanus limicola DSM 2279.</title>
        <authorList>
            <consortium name="US DOE Joint Genome Institute (JGI-PGF)"/>
            <person name="Lucas S."/>
            <person name="Copeland A."/>
            <person name="Lapidus A."/>
            <person name="Glavina del Rio T."/>
            <person name="Dalin E."/>
            <person name="Tice H."/>
            <person name="Bruce D."/>
            <person name="Goodwin L."/>
            <person name="Pitluck S."/>
            <person name="Peters L."/>
            <person name="Mikhailova N."/>
            <person name="Lu M."/>
            <person name="Kyrpides N."/>
            <person name="Mavromatis K."/>
            <person name="Ivanova N."/>
            <person name="Markowitz V."/>
            <person name="Cheng J.-F."/>
            <person name="Hugenholtz P."/>
            <person name="Woyke T."/>
            <person name="Wu D."/>
            <person name="Wirth R."/>
            <person name="Brambilla E.-M."/>
            <person name="Klenk H.-P."/>
            <person name="Eisen J.A."/>
        </authorList>
    </citation>
    <scope>NUCLEOTIDE SEQUENCE [LARGE SCALE GENOMIC DNA]</scope>
    <source>
        <strain evidence="3 4">DSM 2279</strain>
    </source>
</reference>
<dbReference type="Proteomes" id="UP000005741">
    <property type="component" value="Chromosome"/>
</dbReference>
<protein>
    <submittedName>
        <fullName evidence="3">Short-chain dehydrogenase/reductase SDR</fullName>
    </submittedName>
</protein>
<dbReference type="EMBL" id="CM001436">
    <property type="protein sequence ID" value="EHQ36846.1"/>
    <property type="molecule type" value="Genomic_DNA"/>
</dbReference>
<keyword evidence="2" id="KW-0560">Oxidoreductase</keyword>
<name>H1YXA9_9EURY</name>
<dbReference type="PANTHER" id="PTHR42760">
    <property type="entry name" value="SHORT-CHAIN DEHYDROGENASES/REDUCTASES FAMILY MEMBER"/>
    <property type="match status" value="1"/>
</dbReference>
<dbReference type="RefSeq" id="WP_004079529.1">
    <property type="nucleotide sequence ID" value="NZ_CM001436.1"/>
</dbReference>
<dbReference type="Gene3D" id="3.40.50.720">
    <property type="entry name" value="NAD(P)-binding Rossmann-like Domain"/>
    <property type="match status" value="1"/>
</dbReference>
<evidence type="ECO:0000313" key="4">
    <source>
        <dbReference type="Proteomes" id="UP000005741"/>
    </source>
</evidence>
<dbReference type="AlphaFoldDB" id="H1YXA9"/>
<dbReference type="HOGENOM" id="CLU_010194_1_1_2"/>
<dbReference type="InterPro" id="IPR002347">
    <property type="entry name" value="SDR_fam"/>
</dbReference>
<dbReference type="PATRIC" id="fig|937775.9.peg.3158"/>
<organism evidence="3 4">
    <name type="scientific">Methanoplanus limicola DSM 2279</name>
    <dbReference type="NCBI Taxonomy" id="937775"/>
    <lineage>
        <taxon>Archaea</taxon>
        <taxon>Methanobacteriati</taxon>
        <taxon>Methanobacteriota</taxon>
        <taxon>Stenosarchaea group</taxon>
        <taxon>Methanomicrobia</taxon>
        <taxon>Methanomicrobiales</taxon>
        <taxon>Methanomicrobiaceae</taxon>
        <taxon>Methanoplanus</taxon>
    </lineage>
</organism>
<dbReference type="GO" id="GO:0016616">
    <property type="term" value="F:oxidoreductase activity, acting on the CH-OH group of donors, NAD or NADP as acceptor"/>
    <property type="evidence" value="ECO:0007669"/>
    <property type="project" value="TreeGrafter"/>
</dbReference>
<dbReference type="PRINTS" id="PR00081">
    <property type="entry name" value="GDHRDH"/>
</dbReference>
<dbReference type="OrthoDB" id="24596at2157"/>
<keyword evidence="4" id="KW-1185">Reference proteome</keyword>
<dbReference type="InterPro" id="IPR036291">
    <property type="entry name" value="NAD(P)-bd_dom_sf"/>
</dbReference>
<dbReference type="Pfam" id="PF13561">
    <property type="entry name" value="adh_short_C2"/>
    <property type="match status" value="1"/>
</dbReference>
<dbReference type="PANTHER" id="PTHR42760:SF133">
    <property type="entry name" value="3-OXOACYL-[ACYL-CARRIER-PROTEIN] REDUCTASE"/>
    <property type="match status" value="1"/>
</dbReference>
<gene>
    <name evidence="3" type="ORF">Metlim_2812</name>
</gene>
<accession>H1YXA9</accession>
<dbReference type="InParanoid" id="H1YXA9"/>
<proteinExistence type="inferred from homology"/>
<evidence type="ECO:0000313" key="3">
    <source>
        <dbReference type="EMBL" id="EHQ36846.1"/>
    </source>
</evidence>
<sequence length="277" mass="30309">MITNTINNFKLDGKIAVITGGAGFLGEKHAEAILEGGGIPVLVDINESAAKKKAEMLSKKYDSEVHWFITDITKKESIINLNDSIISEVGYVDILINNAANDPKVDAGKNPGWSRFENFPEENWDLDFAVGLKGAFFCCQVIGQEMAKRKQGVILNISSDLGIIAPDQSIYSINGLSQDLQPVKPVTYSVVKHGLIGLTKYLATYWARDGVRVNSLCPGGIYNKQPESFTEKVERLIPMGRMANADEYKSAVIFMVSDASTYMTGSTIIVDGGRTCW</sequence>